<dbReference type="PANTHER" id="PTHR10015">
    <property type="entry name" value="HEAT SHOCK TRANSCRIPTION FACTOR"/>
    <property type="match status" value="1"/>
</dbReference>
<comment type="caution">
    <text evidence="9">The sequence shown here is derived from an EMBL/GenBank/DDBJ whole genome shotgun (WGS) entry which is preliminary data.</text>
</comment>
<keyword evidence="5" id="KW-0804">Transcription</keyword>
<dbReference type="PANTHER" id="PTHR10015:SF427">
    <property type="entry name" value="HEAT SHOCK FACTOR PROTEIN"/>
    <property type="match status" value="1"/>
</dbReference>
<dbReference type="GO" id="GO:0043565">
    <property type="term" value="F:sequence-specific DNA binding"/>
    <property type="evidence" value="ECO:0007669"/>
    <property type="project" value="InterPro"/>
</dbReference>
<protein>
    <recommendedName>
        <fullName evidence="8">HSF-type DNA-binding domain-containing protein</fullName>
    </recommendedName>
</protein>
<evidence type="ECO:0000256" key="2">
    <source>
        <dbReference type="ARBA" id="ARBA00006403"/>
    </source>
</evidence>
<keyword evidence="6" id="KW-0539">Nucleus</keyword>
<evidence type="ECO:0000256" key="7">
    <source>
        <dbReference type="RuleBase" id="RU004020"/>
    </source>
</evidence>
<dbReference type="GO" id="GO:0003700">
    <property type="term" value="F:DNA-binding transcription factor activity"/>
    <property type="evidence" value="ECO:0007669"/>
    <property type="project" value="InterPro"/>
</dbReference>
<evidence type="ECO:0000256" key="3">
    <source>
        <dbReference type="ARBA" id="ARBA00023015"/>
    </source>
</evidence>
<evidence type="ECO:0000256" key="4">
    <source>
        <dbReference type="ARBA" id="ARBA00023125"/>
    </source>
</evidence>
<evidence type="ECO:0000313" key="9">
    <source>
        <dbReference type="EMBL" id="KAJ3218826.1"/>
    </source>
</evidence>
<reference evidence="9" key="1">
    <citation type="submission" date="2020-05" db="EMBL/GenBank/DDBJ databases">
        <title>Phylogenomic resolution of chytrid fungi.</title>
        <authorList>
            <person name="Stajich J.E."/>
            <person name="Amses K."/>
            <person name="Simmons R."/>
            <person name="Seto K."/>
            <person name="Myers J."/>
            <person name="Bonds A."/>
            <person name="Quandt C.A."/>
            <person name="Barry K."/>
            <person name="Liu P."/>
            <person name="Grigoriev I."/>
            <person name="Longcore J.E."/>
            <person name="James T.Y."/>
        </authorList>
    </citation>
    <scope>NUCLEOTIDE SEQUENCE</scope>
    <source>
        <strain evidence="9">JEL0476</strain>
    </source>
</reference>
<keyword evidence="4" id="KW-0238">DNA-binding</keyword>
<dbReference type="Pfam" id="PF00447">
    <property type="entry name" value="HSF_DNA-bind"/>
    <property type="match status" value="1"/>
</dbReference>
<sequence length="375" mass="41907">MPMTSFKFVEKLYSILSNDQYAECISWSPDGNSFKITNSKMLQTKVLPIYFNHSNIKSFVRQMNYYNFQKLNRSYFYKNTISEEEKNLKPKEFFNKNFVRNKPELLKNITRKKNKSLSVGHNDGTELSVETSPRKEFISNKLQKKLTKSPSQDYIKEESIFSDSEACTATAISDMNLETEMPLTPQTLVLSSNDLIDQNALYSPAQLSSNTLFSPACELSNCSSLLSPPEHPSTSLLSPELSPKSVFTDFSTLSPASMSLLSPISDHDSPHLDSIPLRLLLNNFNILDNSSVNVPCNNALDVQCQSLSCGMDSLLSTNNFINPDDFLLPPSDTVFSDGSLISSPISLQKNGFTASTVGMNSKEFLDSISSINFNF</sequence>
<evidence type="ECO:0000313" key="10">
    <source>
        <dbReference type="Proteomes" id="UP001211065"/>
    </source>
</evidence>
<dbReference type="InterPro" id="IPR000232">
    <property type="entry name" value="HSF_DNA-bd"/>
</dbReference>
<dbReference type="AlphaFoldDB" id="A0AAD5U328"/>
<name>A0AAD5U328_9FUNG</name>
<evidence type="ECO:0000256" key="6">
    <source>
        <dbReference type="ARBA" id="ARBA00023242"/>
    </source>
</evidence>
<organism evidence="9 10">
    <name type="scientific">Clydaea vesicula</name>
    <dbReference type="NCBI Taxonomy" id="447962"/>
    <lineage>
        <taxon>Eukaryota</taxon>
        <taxon>Fungi</taxon>
        <taxon>Fungi incertae sedis</taxon>
        <taxon>Chytridiomycota</taxon>
        <taxon>Chytridiomycota incertae sedis</taxon>
        <taxon>Chytridiomycetes</taxon>
        <taxon>Lobulomycetales</taxon>
        <taxon>Lobulomycetaceae</taxon>
        <taxon>Clydaea</taxon>
    </lineage>
</organism>
<dbReference type="EMBL" id="JADGJW010000363">
    <property type="protein sequence ID" value="KAJ3218826.1"/>
    <property type="molecule type" value="Genomic_DNA"/>
</dbReference>
<keyword evidence="3" id="KW-0805">Transcription regulation</keyword>
<evidence type="ECO:0000256" key="1">
    <source>
        <dbReference type="ARBA" id="ARBA00004123"/>
    </source>
</evidence>
<dbReference type="PRINTS" id="PR00056">
    <property type="entry name" value="HSFDOMAIN"/>
</dbReference>
<gene>
    <name evidence="9" type="ORF">HK099_004916</name>
</gene>
<dbReference type="SMART" id="SM00415">
    <property type="entry name" value="HSF"/>
    <property type="match status" value="1"/>
</dbReference>
<dbReference type="FunFam" id="1.10.10.10:FF:000027">
    <property type="entry name" value="Heat shock transcription factor 1"/>
    <property type="match status" value="1"/>
</dbReference>
<dbReference type="GO" id="GO:0005634">
    <property type="term" value="C:nucleus"/>
    <property type="evidence" value="ECO:0007669"/>
    <property type="project" value="UniProtKB-SubCell"/>
</dbReference>
<keyword evidence="10" id="KW-1185">Reference proteome</keyword>
<comment type="subcellular location">
    <subcellularLocation>
        <location evidence="1">Nucleus</location>
    </subcellularLocation>
</comment>
<feature type="domain" description="HSF-type DNA-binding" evidence="8">
    <location>
        <begin position="4"/>
        <end position="112"/>
    </location>
</feature>
<evidence type="ECO:0000256" key="5">
    <source>
        <dbReference type="ARBA" id="ARBA00023163"/>
    </source>
</evidence>
<comment type="similarity">
    <text evidence="2 7">Belongs to the HSF family.</text>
</comment>
<proteinExistence type="inferred from homology"/>
<dbReference type="Proteomes" id="UP001211065">
    <property type="component" value="Unassembled WGS sequence"/>
</dbReference>
<dbReference type="SUPFAM" id="SSF46785">
    <property type="entry name" value="Winged helix' DNA-binding domain"/>
    <property type="match status" value="1"/>
</dbReference>
<dbReference type="InterPro" id="IPR036388">
    <property type="entry name" value="WH-like_DNA-bd_sf"/>
</dbReference>
<dbReference type="Gene3D" id="1.10.10.10">
    <property type="entry name" value="Winged helix-like DNA-binding domain superfamily/Winged helix DNA-binding domain"/>
    <property type="match status" value="1"/>
</dbReference>
<accession>A0AAD5U328</accession>
<evidence type="ECO:0000259" key="8">
    <source>
        <dbReference type="SMART" id="SM00415"/>
    </source>
</evidence>
<dbReference type="InterPro" id="IPR036390">
    <property type="entry name" value="WH_DNA-bd_sf"/>
</dbReference>